<organism evidence="2 3">
    <name type="scientific">Qipengyuania pacifica</name>
    <dbReference type="NCBI Taxonomy" id="2860199"/>
    <lineage>
        <taxon>Bacteria</taxon>
        <taxon>Pseudomonadati</taxon>
        <taxon>Pseudomonadota</taxon>
        <taxon>Alphaproteobacteria</taxon>
        <taxon>Sphingomonadales</taxon>
        <taxon>Erythrobacteraceae</taxon>
        <taxon>Qipengyuania</taxon>
    </lineage>
</organism>
<feature type="compositionally biased region" description="Basic and acidic residues" evidence="1">
    <location>
        <begin position="136"/>
        <end position="153"/>
    </location>
</feature>
<dbReference type="EMBL" id="JAIGNQ010000002">
    <property type="protein sequence ID" value="MBX7488555.1"/>
    <property type="molecule type" value="Genomic_DNA"/>
</dbReference>
<reference evidence="2 3" key="1">
    <citation type="submission" date="2021-08" db="EMBL/GenBank/DDBJ databases">
        <title>Comparative Genomics Analysis of the Genus Qipengyuania Reveals Extensive Genetic Diversity and Metabolic Versatility, Including the Description of Fifteen Novel Species.</title>
        <authorList>
            <person name="Liu Y."/>
        </authorList>
    </citation>
    <scope>NUCLEOTIDE SEQUENCE [LARGE SCALE GENOMIC DNA]</scope>
    <source>
        <strain evidence="2 3">GH25</strain>
    </source>
</reference>
<evidence type="ECO:0008006" key="4">
    <source>
        <dbReference type="Google" id="ProtNLM"/>
    </source>
</evidence>
<feature type="region of interest" description="Disordered" evidence="1">
    <location>
        <begin position="133"/>
        <end position="153"/>
    </location>
</feature>
<protein>
    <recommendedName>
        <fullName evidence="4">Autotransporter outer membrane beta-barrel domain-containing protein</fullName>
    </recommendedName>
</protein>
<proteinExistence type="predicted"/>
<evidence type="ECO:0000313" key="3">
    <source>
        <dbReference type="Proteomes" id="UP000776651"/>
    </source>
</evidence>
<sequence length="373" mass="38486">MHNLIAQRQGQPVLFLCLLTAGWLLLRAATWENPLLPPAITPDLVMMGLDKIESAPGHTDHRTGNFGPPSIPAGNGGTGAPRVARKTGRLKQIGFAALVRSGKAGSGAGSLHLEQAVAPRLGESLGELAVASTRDQLPEPTDRPVSSVREDTRPAGSAWRIDAWLVAREGRSLPTEGGSRPASYGGSQAGAVLAYSLDRSSARRPAAYFRANRDLGSDGQTDTALGLRVRPLAKIPIDLHAEARATHRDGSTELRPAAFVAGGFEQGRLPMEVTARAYGQAGYVGGDFATPFADGALVAERRAVTFDSGGLSLGAGAWGGAQKGASRVDVGPAVTLNLSAGGAPVRLEAGYRVRVAGNAAPGNGGVLTLSTGF</sequence>
<evidence type="ECO:0000313" key="2">
    <source>
        <dbReference type="EMBL" id="MBX7488555.1"/>
    </source>
</evidence>
<evidence type="ECO:0000256" key="1">
    <source>
        <dbReference type="SAM" id="MobiDB-lite"/>
    </source>
</evidence>
<gene>
    <name evidence="2" type="ORF">K3177_08505</name>
</gene>
<keyword evidence="3" id="KW-1185">Reference proteome</keyword>
<dbReference type="RefSeq" id="WP_221597889.1">
    <property type="nucleotide sequence ID" value="NZ_JAIGNQ010000002.1"/>
</dbReference>
<dbReference type="Proteomes" id="UP000776651">
    <property type="component" value="Unassembled WGS sequence"/>
</dbReference>
<name>A0ABS7JIG8_9SPHN</name>
<accession>A0ABS7JIG8</accession>
<comment type="caution">
    <text evidence="2">The sequence shown here is derived from an EMBL/GenBank/DDBJ whole genome shotgun (WGS) entry which is preliminary data.</text>
</comment>